<protein>
    <submittedName>
        <fullName evidence="1">Uncharacterized protein</fullName>
    </submittedName>
</protein>
<dbReference type="RefSeq" id="WP_213100201.1">
    <property type="nucleotide sequence ID" value="NZ_JAGYPM010000001.1"/>
</dbReference>
<evidence type="ECO:0000313" key="2">
    <source>
        <dbReference type="Proteomes" id="UP000681027"/>
    </source>
</evidence>
<evidence type="ECO:0000313" key="1">
    <source>
        <dbReference type="EMBL" id="MBS4188678.1"/>
    </source>
</evidence>
<reference evidence="1 2" key="1">
    <citation type="submission" date="2021-05" db="EMBL/GenBank/DDBJ databases">
        <title>Novel Bacillus species.</title>
        <authorList>
            <person name="Liu G."/>
        </authorList>
    </citation>
    <scope>NUCLEOTIDE SEQUENCE [LARGE SCALE GENOMIC DNA]</scope>
    <source>
        <strain evidence="1 2">FJAT-49705</strain>
    </source>
</reference>
<name>A0ABS5NMM4_9BACI</name>
<dbReference type="EMBL" id="JAGYPM010000001">
    <property type="protein sequence ID" value="MBS4188678.1"/>
    <property type="molecule type" value="Genomic_DNA"/>
</dbReference>
<comment type="caution">
    <text evidence="1">The sequence shown here is derived from an EMBL/GenBank/DDBJ whole genome shotgun (WGS) entry which is preliminary data.</text>
</comment>
<proteinExistence type="predicted"/>
<accession>A0ABS5NMM4</accession>
<keyword evidence="2" id="KW-1185">Reference proteome</keyword>
<organism evidence="1 2">
    <name type="scientific">Cytobacillus citreus</name>
    <dbReference type="NCBI Taxonomy" id="2833586"/>
    <lineage>
        <taxon>Bacteria</taxon>
        <taxon>Bacillati</taxon>
        <taxon>Bacillota</taxon>
        <taxon>Bacilli</taxon>
        <taxon>Bacillales</taxon>
        <taxon>Bacillaceae</taxon>
        <taxon>Cytobacillus</taxon>
    </lineage>
</organism>
<gene>
    <name evidence="1" type="ORF">KHA94_00390</name>
</gene>
<sequence length="139" mass="16149">MKIKIIKDIRLGHGWLRVGDEFSVRNFPSSNLFTINNPYQIIEGSFSGVVVPREFCILHSEEKAYTEKEWNDLKEHHLAQLKKEREQTAIFQGLARKLTEELQKKNKENERLDFFVTVLSTALKASCEAIKTLKEKKAN</sequence>
<dbReference type="Proteomes" id="UP000681027">
    <property type="component" value="Unassembled WGS sequence"/>
</dbReference>